<keyword evidence="5" id="KW-1003">Cell membrane</keyword>
<evidence type="ECO:0000256" key="3">
    <source>
        <dbReference type="ARBA" id="ARBA00022989"/>
    </source>
</evidence>
<dbReference type="RefSeq" id="WP_067618665.1">
    <property type="nucleotide sequence ID" value="NZ_MAGO01000007.1"/>
</dbReference>
<dbReference type="InterPro" id="IPR047817">
    <property type="entry name" value="ABC2_TM_bact-type"/>
</dbReference>
<feature type="transmembrane region" description="Helical" evidence="5">
    <location>
        <begin position="21"/>
        <end position="43"/>
    </location>
</feature>
<evidence type="ECO:0000313" key="8">
    <source>
        <dbReference type="Proteomes" id="UP000093080"/>
    </source>
</evidence>
<dbReference type="InterPro" id="IPR051784">
    <property type="entry name" value="Nod_factor_ABC_transporter"/>
</dbReference>
<dbReference type="AlphaFoldDB" id="A0A1B9F599"/>
<name>A0A1B9F599_9BACT</name>
<dbReference type="OrthoDB" id="9788252at2"/>
<dbReference type="InterPro" id="IPR000412">
    <property type="entry name" value="ABC_2_transport"/>
</dbReference>
<organism evidence="7 8">
    <name type="scientific">Dissulfuribacter thermophilus</name>
    <dbReference type="NCBI Taxonomy" id="1156395"/>
    <lineage>
        <taxon>Bacteria</taxon>
        <taxon>Pseudomonadati</taxon>
        <taxon>Thermodesulfobacteriota</taxon>
        <taxon>Dissulfuribacteria</taxon>
        <taxon>Dissulfuribacterales</taxon>
        <taxon>Dissulfuribacteraceae</taxon>
        <taxon>Dissulfuribacter</taxon>
    </lineage>
</organism>
<evidence type="ECO:0000256" key="5">
    <source>
        <dbReference type="RuleBase" id="RU361157"/>
    </source>
</evidence>
<dbReference type="PANTHER" id="PTHR43229:SF2">
    <property type="entry name" value="NODULATION PROTEIN J"/>
    <property type="match status" value="1"/>
</dbReference>
<feature type="domain" description="ABC transmembrane type-2" evidence="6">
    <location>
        <begin position="23"/>
        <end position="249"/>
    </location>
</feature>
<reference evidence="7 8" key="1">
    <citation type="submission" date="2016-06" db="EMBL/GenBank/DDBJ databases">
        <title>Respiratory ammonification of nitrate coupled to the oxidation of elemental sulfur in deep-sea autotrophic thermophilic bacteria.</title>
        <authorList>
            <person name="Slobodkina G.B."/>
            <person name="Mardanov A.V."/>
            <person name="Ravin N.V."/>
            <person name="Frolova A.A."/>
            <person name="Viryasiv M.B."/>
            <person name="Chernyh N.A."/>
            <person name="Bonch-Osmolovskaya E.A."/>
            <person name="Slobodkin A.I."/>
        </authorList>
    </citation>
    <scope>NUCLEOTIDE SEQUENCE [LARGE SCALE GENOMIC DNA]</scope>
    <source>
        <strain evidence="7 8">S69</strain>
    </source>
</reference>
<proteinExistence type="inferred from homology"/>
<keyword evidence="5" id="KW-0813">Transport</keyword>
<dbReference type="EMBL" id="MAGO01000007">
    <property type="protein sequence ID" value="OCC15117.1"/>
    <property type="molecule type" value="Genomic_DNA"/>
</dbReference>
<sequence>MKSLLFTKVWLRNFWVWKKHIQASLIGNLGQPFLFLLAMGYGLGRNVPEIEGMTYLQFIAPGLIASSVMYSAAFEATYGSYTRLSTQKTFHAILMTPVNVLDLTLGEIVWGATKGLISGLIMLMAIPLFGIIPSWWTIFIVPVLFLEGIIFSSTGLIMTALATNYEFFNYFTSLLITPLFLFSGIFFPVETLGMWAKLVIKLLPLSGAVEISRKLCYGSPNLIKISDIIVLSTYSLASIIIAAKLMKKRLIQ</sequence>
<feature type="transmembrane region" description="Helical" evidence="5">
    <location>
        <begin position="228"/>
        <end position="246"/>
    </location>
</feature>
<dbReference type="PRINTS" id="PR00164">
    <property type="entry name" value="ABC2TRNSPORT"/>
</dbReference>
<dbReference type="PIRSF" id="PIRSF006648">
    <property type="entry name" value="DrrB"/>
    <property type="match status" value="1"/>
</dbReference>
<accession>A0A1B9F599</accession>
<dbReference type="STRING" id="1156395.DBT_1603"/>
<dbReference type="GO" id="GO:0043190">
    <property type="term" value="C:ATP-binding cassette (ABC) transporter complex"/>
    <property type="evidence" value="ECO:0007669"/>
    <property type="project" value="InterPro"/>
</dbReference>
<comment type="similarity">
    <text evidence="5">Belongs to the ABC-2 integral membrane protein family.</text>
</comment>
<dbReference type="GO" id="GO:0140359">
    <property type="term" value="F:ABC-type transporter activity"/>
    <property type="evidence" value="ECO:0007669"/>
    <property type="project" value="InterPro"/>
</dbReference>
<evidence type="ECO:0000313" key="7">
    <source>
        <dbReference type="EMBL" id="OCC15117.1"/>
    </source>
</evidence>
<comment type="caution">
    <text evidence="7">The sequence shown here is derived from an EMBL/GenBank/DDBJ whole genome shotgun (WGS) entry which is preliminary data.</text>
</comment>
<dbReference type="Pfam" id="PF01061">
    <property type="entry name" value="ABC2_membrane"/>
    <property type="match status" value="1"/>
</dbReference>
<protein>
    <recommendedName>
        <fullName evidence="5">Transport permease protein</fullName>
    </recommendedName>
</protein>
<evidence type="ECO:0000256" key="2">
    <source>
        <dbReference type="ARBA" id="ARBA00022692"/>
    </source>
</evidence>
<keyword evidence="8" id="KW-1185">Reference proteome</keyword>
<dbReference type="InterPro" id="IPR013525">
    <property type="entry name" value="ABC2_TM"/>
</dbReference>
<keyword evidence="3 5" id="KW-1133">Transmembrane helix</keyword>
<evidence type="ECO:0000256" key="1">
    <source>
        <dbReference type="ARBA" id="ARBA00004141"/>
    </source>
</evidence>
<comment type="subcellular location">
    <subcellularLocation>
        <location evidence="5">Cell membrane</location>
        <topology evidence="5">Multi-pass membrane protein</topology>
    </subcellularLocation>
    <subcellularLocation>
        <location evidence="1">Membrane</location>
        <topology evidence="1">Multi-pass membrane protein</topology>
    </subcellularLocation>
</comment>
<evidence type="ECO:0000259" key="6">
    <source>
        <dbReference type="PROSITE" id="PS51012"/>
    </source>
</evidence>
<keyword evidence="2 5" id="KW-0812">Transmembrane</keyword>
<keyword evidence="4 5" id="KW-0472">Membrane</keyword>
<feature type="transmembrane region" description="Helical" evidence="5">
    <location>
        <begin position="55"/>
        <end position="78"/>
    </location>
</feature>
<dbReference type="PROSITE" id="PS51012">
    <property type="entry name" value="ABC_TM2"/>
    <property type="match status" value="1"/>
</dbReference>
<feature type="transmembrane region" description="Helical" evidence="5">
    <location>
        <begin position="116"/>
        <end position="146"/>
    </location>
</feature>
<comment type="caution">
    <text evidence="5">Lacks conserved residue(s) required for the propagation of feature annotation.</text>
</comment>
<gene>
    <name evidence="7" type="ORF">DBT_1603</name>
</gene>
<feature type="transmembrane region" description="Helical" evidence="5">
    <location>
        <begin position="167"/>
        <end position="189"/>
    </location>
</feature>
<dbReference type="Proteomes" id="UP000093080">
    <property type="component" value="Unassembled WGS sequence"/>
</dbReference>
<evidence type="ECO:0000256" key="4">
    <source>
        <dbReference type="ARBA" id="ARBA00023136"/>
    </source>
</evidence>
<dbReference type="PANTHER" id="PTHR43229">
    <property type="entry name" value="NODULATION PROTEIN J"/>
    <property type="match status" value="1"/>
</dbReference>